<evidence type="ECO:0000313" key="2">
    <source>
        <dbReference type="Proteomes" id="UP001291623"/>
    </source>
</evidence>
<comment type="caution">
    <text evidence="1">The sequence shown here is derived from an EMBL/GenBank/DDBJ whole genome shotgun (WGS) entry which is preliminary data.</text>
</comment>
<proteinExistence type="predicted"/>
<gene>
    <name evidence="1" type="ORF">RND71_030066</name>
</gene>
<keyword evidence="2" id="KW-1185">Reference proteome</keyword>
<sequence>MKADYLANSTISAHASVERLTKGYLLRFKRVSKFWKTLIFNPYFKKMHQSHAMNSKKLLVSQWCPDKEREYMFYYSPVLSVQQAEDVEKLDRPSTYESLTCNLYCYCNGTGSSLSCRTHFAVESLHKRINRTSTFKMHNMLSYLRIGI</sequence>
<organism evidence="1 2">
    <name type="scientific">Anisodus tanguticus</name>
    <dbReference type="NCBI Taxonomy" id="243964"/>
    <lineage>
        <taxon>Eukaryota</taxon>
        <taxon>Viridiplantae</taxon>
        <taxon>Streptophyta</taxon>
        <taxon>Embryophyta</taxon>
        <taxon>Tracheophyta</taxon>
        <taxon>Spermatophyta</taxon>
        <taxon>Magnoliopsida</taxon>
        <taxon>eudicotyledons</taxon>
        <taxon>Gunneridae</taxon>
        <taxon>Pentapetalae</taxon>
        <taxon>asterids</taxon>
        <taxon>lamiids</taxon>
        <taxon>Solanales</taxon>
        <taxon>Solanaceae</taxon>
        <taxon>Solanoideae</taxon>
        <taxon>Hyoscyameae</taxon>
        <taxon>Anisodus</taxon>
    </lineage>
</organism>
<reference evidence="1" key="1">
    <citation type="submission" date="2023-12" db="EMBL/GenBank/DDBJ databases">
        <title>Genome assembly of Anisodus tanguticus.</title>
        <authorList>
            <person name="Wang Y.-J."/>
        </authorList>
    </citation>
    <scope>NUCLEOTIDE SEQUENCE</scope>
    <source>
        <strain evidence="1">KB-2021</strain>
        <tissue evidence="1">Leaf</tissue>
    </source>
</reference>
<dbReference type="EMBL" id="JAVYJV010000016">
    <property type="protein sequence ID" value="KAK4350753.1"/>
    <property type="molecule type" value="Genomic_DNA"/>
</dbReference>
<accession>A0AAE1UZB6</accession>
<dbReference type="AlphaFoldDB" id="A0AAE1UZB6"/>
<protein>
    <submittedName>
        <fullName evidence="1">Uncharacterized protein</fullName>
    </submittedName>
</protein>
<evidence type="ECO:0000313" key="1">
    <source>
        <dbReference type="EMBL" id="KAK4350753.1"/>
    </source>
</evidence>
<dbReference type="Proteomes" id="UP001291623">
    <property type="component" value="Unassembled WGS sequence"/>
</dbReference>
<name>A0AAE1UZB6_9SOLA</name>